<protein>
    <submittedName>
        <fullName evidence="2">Uncharacterized protein</fullName>
    </submittedName>
</protein>
<accession>A0A562HU81</accession>
<evidence type="ECO:0000313" key="3">
    <source>
        <dbReference type="Proteomes" id="UP000319825"/>
    </source>
</evidence>
<gene>
    <name evidence="2" type="ORF">JD77_06377</name>
</gene>
<keyword evidence="3" id="KW-1185">Reference proteome</keyword>
<evidence type="ECO:0000256" key="1">
    <source>
        <dbReference type="SAM" id="MobiDB-lite"/>
    </source>
</evidence>
<proteinExistence type="predicted"/>
<dbReference type="Proteomes" id="UP000319825">
    <property type="component" value="Unassembled WGS sequence"/>
</dbReference>
<dbReference type="AlphaFoldDB" id="A0A562HU81"/>
<feature type="region of interest" description="Disordered" evidence="1">
    <location>
        <begin position="1"/>
        <end position="26"/>
    </location>
</feature>
<reference evidence="2 3" key="1">
    <citation type="submission" date="2019-07" db="EMBL/GenBank/DDBJ databases">
        <title>R&amp;d 2014.</title>
        <authorList>
            <person name="Klenk H.-P."/>
        </authorList>
    </citation>
    <scope>NUCLEOTIDE SEQUENCE [LARGE SCALE GENOMIC DNA]</scope>
    <source>
        <strain evidence="2 3">DSM 43868</strain>
    </source>
</reference>
<organism evidence="2 3">
    <name type="scientific">Micromonospora olivasterospora</name>
    <dbReference type="NCBI Taxonomy" id="1880"/>
    <lineage>
        <taxon>Bacteria</taxon>
        <taxon>Bacillati</taxon>
        <taxon>Actinomycetota</taxon>
        <taxon>Actinomycetes</taxon>
        <taxon>Micromonosporales</taxon>
        <taxon>Micromonosporaceae</taxon>
        <taxon>Micromonospora</taxon>
    </lineage>
</organism>
<dbReference type="RefSeq" id="WP_145777924.1">
    <property type="nucleotide sequence ID" value="NZ_BAAATQ010000061.1"/>
</dbReference>
<dbReference type="EMBL" id="VLKE01000002">
    <property type="protein sequence ID" value="TWH62326.1"/>
    <property type="molecule type" value="Genomic_DNA"/>
</dbReference>
<evidence type="ECO:0000313" key="2">
    <source>
        <dbReference type="EMBL" id="TWH62326.1"/>
    </source>
</evidence>
<comment type="caution">
    <text evidence="2">The sequence shown here is derived from an EMBL/GenBank/DDBJ whole genome shotgun (WGS) entry which is preliminary data.</text>
</comment>
<dbReference type="OrthoDB" id="9862317at2"/>
<name>A0A562HU81_MICOL</name>
<sequence length="99" mass="11023">MPTSADETPLLGRLDTPAPTPEQVHEHQVVRDLITQALAAQSARRHQLEQAGEAPRLLDHVIATQHRLAQALQTLDPADEQQVARLRQECIDLLREAGR</sequence>